<dbReference type="EMBL" id="GBRH01209139">
    <property type="protein sequence ID" value="JAD88756.1"/>
    <property type="molecule type" value="Transcribed_RNA"/>
</dbReference>
<sequence length="59" mass="6796">MELIFLLRFLVIYSKIELIFWNASSMVHGSLSYCYAFSSSTGIVLASEPFVYLRMLCAY</sequence>
<proteinExistence type="predicted"/>
<protein>
    <submittedName>
        <fullName evidence="1">Uncharacterized protein</fullName>
    </submittedName>
</protein>
<reference evidence="1" key="2">
    <citation type="journal article" date="2015" name="Data Brief">
        <title>Shoot transcriptome of the giant reed, Arundo donax.</title>
        <authorList>
            <person name="Barrero R.A."/>
            <person name="Guerrero F.D."/>
            <person name="Moolhuijzen P."/>
            <person name="Goolsby J.A."/>
            <person name="Tidwell J."/>
            <person name="Bellgard S.E."/>
            <person name="Bellgard M.I."/>
        </authorList>
    </citation>
    <scope>NUCLEOTIDE SEQUENCE</scope>
    <source>
        <tissue evidence="1">Shoot tissue taken approximately 20 cm above the soil surface</tissue>
    </source>
</reference>
<reference evidence="1" key="1">
    <citation type="submission" date="2014-09" db="EMBL/GenBank/DDBJ databases">
        <authorList>
            <person name="Magalhaes I.L.F."/>
            <person name="Oliveira U."/>
            <person name="Santos F.R."/>
            <person name="Vidigal T.H.D.A."/>
            <person name="Brescovit A.D."/>
            <person name="Santos A.J."/>
        </authorList>
    </citation>
    <scope>NUCLEOTIDE SEQUENCE</scope>
    <source>
        <tissue evidence="1">Shoot tissue taken approximately 20 cm above the soil surface</tissue>
    </source>
</reference>
<evidence type="ECO:0000313" key="1">
    <source>
        <dbReference type="EMBL" id="JAD88756.1"/>
    </source>
</evidence>
<dbReference type="AlphaFoldDB" id="A0A0A9U0M7"/>
<accession>A0A0A9U0M7</accession>
<organism evidence="1">
    <name type="scientific">Arundo donax</name>
    <name type="common">Giant reed</name>
    <name type="synonym">Donax arundinaceus</name>
    <dbReference type="NCBI Taxonomy" id="35708"/>
    <lineage>
        <taxon>Eukaryota</taxon>
        <taxon>Viridiplantae</taxon>
        <taxon>Streptophyta</taxon>
        <taxon>Embryophyta</taxon>
        <taxon>Tracheophyta</taxon>
        <taxon>Spermatophyta</taxon>
        <taxon>Magnoliopsida</taxon>
        <taxon>Liliopsida</taxon>
        <taxon>Poales</taxon>
        <taxon>Poaceae</taxon>
        <taxon>PACMAD clade</taxon>
        <taxon>Arundinoideae</taxon>
        <taxon>Arundineae</taxon>
        <taxon>Arundo</taxon>
    </lineage>
</organism>
<name>A0A0A9U0M7_ARUDO</name>